<dbReference type="EMBL" id="FZOJ01000020">
    <property type="protein sequence ID" value="SNS77104.1"/>
    <property type="molecule type" value="Genomic_DNA"/>
</dbReference>
<comment type="subcellular location">
    <subcellularLocation>
        <location evidence="1">Cell envelope</location>
    </subcellularLocation>
</comment>
<dbReference type="AlphaFoldDB" id="A0A239HA39"/>
<proteinExistence type="predicted"/>
<evidence type="ECO:0000256" key="4">
    <source>
        <dbReference type="SAM" id="SignalP"/>
    </source>
</evidence>
<evidence type="ECO:0000256" key="3">
    <source>
        <dbReference type="SAM" id="MobiDB-lite"/>
    </source>
</evidence>
<evidence type="ECO:0000259" key="5">
    <source>
        <dbReference type="PROSITE" id="PS50978"/>
    </source>
</evidence>
<dbReference type="RefSeq" id="WP_089284097.1">
    <property type="nucleotide sequence ID" value="NZ_FZOJ01000020.1"/>
</dbReference>
<dbReference type="InterPro" id="IPR006635">
    <property type="entry name" value="NEAT_dom"/>
</dbReference>
<accession>A0A239HA39</accession>
<dbReference type="GO" id="GO:0030313">
    <property type="term" value="C:cell envelope"/>
    <property type="evidence" value="ECO:0007669"/>
    <property type="project" value="UniProtKB-SubCell"/>
</dbReference>
<name>A0A239HA39_9FIRM</name>
<feature type="chain" id="PRO_5039378119" evidence="4">
    <location>
        <begin position="21"/>
        <end position="224"/>
    </location>
</feature>
<keyword evidence="7" id="KW-1185">Reference proteome</keyword>
<dbReference type="Gene3D" id="2.60.40.1850">
    <property type="match status" value="1"/>
</dbReference>
<feature type="signal peptide" evidence="4">
    <location>
        <begin position="1"/>
        <end position="20"/>
    </location>
</feature>
<evidence type="ECO:0000313" key="7">
    <source>
        <dbReference type="Proteomes" id="UP000198304"/>
    </source>
</evidence>
<evidence type="ECO:0000256" key="1">
    <source>
        <dbReference type="ARBA" id="ARBA00004196"/>
    </source>
</evidence>
<dbReference type="SMART" id="SM00725">
    <property type="entry name" value="NEAT"/>
    <property type="match status" value="1"/>
</dbReference>
<keyword evidence="2 4" id="KW-0732">Signal</keyword>
<dbReference type="InterPro" id="IPR037250">
    <property type="entry name" value="NEAT_dom_sf"/>
</dbReference>
<gene>
    <name evidence="6" type="ORF">SAMN05446037_102049</name>
</gene>
<feature type="domain" description="NEAT" evidence="5">
    <location>
        <begin position="26"/>
        <end position="173"/>
    </location>
</feature>
<evidence type="ECO:0000313" key="6">
    <source>
        <dbReference type="EMBL" id="SNS77104.1"/>
    </source>
</evidence>
<reference evidence="6 7" key="1">
    <citation type="submission" date="2017-06" db="EMBL/GenBank/DDBJ databases">
        <authorList>
            <person name="Kim H.J."/>
            <person name="Triplett B.A."/>
        </authorList>
    </citation>
    <scope>NUCLEOTIDE SEQUENCE [LARGE SCALE GENOMIC DNA]</scope>
    <source>
        <strain evidence="6 7">SCA</strain>
    </source>
</reference>
<dbReference type="PROSITE" id="PS50978">
    <property type="entry name" value="NEAT"/>
    <property type="match status" value="1"/>
</dbReference>
<feature type="region of interest" description="Disordered" evidence="3">
    <location>
        <begin position="174"/>
        <end position="224"/>
    </location>
</feature>
<dbReference type="InterPro" id="IPR020985">
    <property type="entry name" value="Cell_surface_Shp_haem-bd"/>
</dbReference>
<dbReference type="Proteomes" id="UP000198304">
    <property type="component" value="Unassembled WGS sequence"/>
</dbReference>
<dbReference type="GO" id="GO:0020037">
    <property type="term" value="F:heme binding"/>
    <property type="evidence" value="ECO:0007669"/>
    <property type="project" value="InterPro"/>
</dbReference>
<evidence type="ECO:0000256" key="2">
    <source>
        <dbReference type="ARBA" id="ARBA00022729"/>
    </source>
</evidence>
<sequence length="224" mass="25009">MKKKILSFLMIMTIAVGVMAVDIFALEDGVYIVSNTTSYVNPDTGKTDDGGSDTSLGDGMARGMTHETSFYEVIEGKHYITVRIGMVSYIENMRFKVQSEKGKGDYKSISYKVVGENKEEDTRDYRIEIPSIDFRISPTFFVGPMNRDVVFFISFNSASIKEDDGSLGGYTREVEKSNSISTNEETPSTVQESTGISEVHSISEENRQKSTTEVEKKTLKSQVF</sequence>
<dbReference type="OrthoDB" id="2237216at2"/>
<feature type="compositionally biased region" description="Basic and acidic residues" evidence="3">
    <location>
        <begin position="201"/>
        <end position="218"/>
    </location>
</feature>
<organism evidence="6 7">
    <name type="scientific">Anaerovirgula multivorans</name>
    <dbReference type="NCBI Taxonomy" id="312168"/>
    <lineage>
        <taxon>Bacteria</taxon>
        <taxon>Bacillati</taxon>
        <taxon>Bacillota</taxon>
        <taxon>Clostridia</taxon>
        <taxon>Peptostreptococcales</taxon>
        <taxon>Natronincolaceae</taxon>
        <taxon>Anaerovirgula</taxon>
    </lineage>
</organism>
<dbReference type="Pfam" id="PF11545">
    <property type="entry name" value="HemeBinding_Shp"/>
    <property type="match status" value="1"/>
</dbReference>
<feature type="compositionally biased region" description="Polar residues" evidence="3">
    <location>
        <begin position="177"/>
        <end position="196"/>
    </location>
</feature>
<protein>
    <submittedName>
        <fullName evidence="6">Cell surface heme-binding protein Shp</fullName>
    </submittedName>
</protein>
<dbReference type="SUPFAM" id="SSF158911">
    <property type="entry name" value="NEAT domain-like"/>
    <property type="match status" value="1"/>
</dbReference>